<feature type="region of interest" description="Disordered" evidence="1">
    <location>
        <begin position="100"/>
        <end position="151"/>
    </location>
</feature>
<keyword evidence="4" id="KW-1185">Reference proteome</keyword>
<evidence type="ECO:0000256" key="2">
    <source>
        <dbReference type="SAM" id="Phobius"/>
    </source>
</evidence>
<feature type="compositionally biased region" description="Basic and acidic residues" evidence="1">
    <location>
        <begin position="841"/>
        <end position="858"/>
    </location>
</feature>
<sequence length="858" mass="95454">MGFSPGLMPQGPTGASLDSLSAGAPQVAKPCSDDGHLKINHMFSSKVFLASYLRVAAVAVASLAVVYWLLRCFNQMRLAQKLGGSSRALAGERDIECFLAQESDSEEEEENEEVGSTRHYQGPSQQPADYSVRRRESAVPPAMRPTHSPMKSSEAAKMFQLQEKGATAHLQSPSPWVLQPYWQVAPELQAQAEYFQNQMHLQVESAASPYLEAFYAQNPDSQGAYPYNQDFPLLYPEGLNSQDEEHFPYFANSQGAYPYNLDFPLLYPEGLNSQDEEHFPYFPSPEPLYFVSDYAAYSLVEESNFLEPGSQGEQPYARFLDMEGSEQQAASVSGSSIAPYRPGVNNTGNERKGGRSQRSVASGLPALYPGEKMEDWAGRGMPKVARVQVTNILDWMRKTAVMCSTLLPLLGANQGLRLSLVMGKILAMSLGVFSLLPGDLEHWRASTGKDILELLGSAETYGSSDPEMKPWCKNVRTLRMLVKDLKLPRPQSEVVGPRKRRSRTLNMMGSIRVVSKYCSNMLWQIPKFVQSASKEEMESAVEQMITISNVLWEMLKPHVNRDRLHRRYILDCQTRTNIWILLSRADLISGEFKPFTPYKVFEAQVHDAVSNAGGLPRPPDDFHARAGGMRDAGSHLPTDQLPTNSSGGPTHTTEHTIGSYNMQVGLSNWPFQPPRSAIATSNRSRTSRSRSRRRHPKGQNKYRTVEHRQPPNTQPNPQTFSPSGSSEVLQPPRARLPQTFAEPGLYGGPSTQRVRRQMDRFDQAPPQASPSDGIQHRANQLMGAAFRPRQTENSFIAAFMSMEEPENAATGTFTVPGGERGPRQWQVSGDRFPDLSPPPSQDHRSGWPQPDDDRGNGS</sequence>
<feature type="compositionally biased region" description="Low complexity" evidence="1">
    <location>
        <begin position="675"/>
        <end position="684"/>
    </location>
</feature>
<keyword evidence="2" id="KW-1133">Transmembrane helix</keyword>
<feature type="compositionally biased region" description="Basic residues" evidence="1">
    <location>
        <begin position="685"/>
        <end position="700"/>
    </location>
</feature>
<organism evidence="3 4">
    <name type="scientific">Eimeria praecox</name>
    <dbReference type="NCBI Taxonomy" id="51316"/>
    <lineage>
        <taxon>Eukaryota</taxon>
        <taxon>Sar</taxon>
        <taxon>Alveolata</taxon>
        <taxon>Apicomplexa</taxon>
        <taxon>Conoidasida</taxon>
        <taxon>Coccidia</taxon>
        <taxon>Eucoccidiorida</taxon>
        <taxon>Eimeriorina</taxon>
        <taxon>Eimeriidae</taxon>
        <taxon>Eimeria</taxon>
    </lineage>
</organism>
<reference evidence="3" key="2">
    <citation type="submission" date="2013-10" db="EMBL/GenBank/DDBJ databases">
        <authorList>
            <person name="Aslett M."/>
        </authorList>
    </citation>
    <scope>NUCLEOTIDE SEQUENCE [LARGE SCALE GENOMIC DNA]</scope>
    <source>
        <strain evidence="3">Houghton</strain>
    </source>
</reference>
<dbReference type="EMBL" id="HG689303">
    <property type="protein sequence ID" value="CDI73960.1"/>
    <property type="molecule type" value="Genomic_DNA"/>
</dbReference>
<evidence type="ECO:0000313" key="4">
    <source>
        <dbReference type="Proteomes" id="UP000018201"/>
    </source>
</evidence>
<name>U6G1D5_9EIME</name>
<feature type="transmembrane region" description="Helical" evidence="2">
    <location>
        <begin position="47"/>
        <end position="70"/>
    </location>
</feature>
<feature type="region of interest" description="Disordered" evidence="1">
    <location>
        <begin position="807"/>
        <end position="858"/>
    </location>
</feature>
<keyword evidence="2" id="KW-0812">Transmembrane</keyword>
<evidence type="ECO:0000256" key="1">
    <source>
        <dbReference type="SAM" id="MobiDB-lite"/>
    </source>
</evidence>
<feature type="region of interest" description="Disordered" evidence="1">
    <location>
        <begin position="1"/>
        <end position="21"/>
    </location>
</feature>
<dbReference type="Proteomes" id="UP000018201">
    <property type="component" value="Unassembled WGS sequence"/>
</dbReference>
<feature type="compositionally biased region" description="Polar residues" evidence="1">
    <location>
        <begin position="118"/>
        <end position="128"/>
    </location>
</feature>
<protein>
    <recommendedName>
        <fullName evidence="5">Transmembrane protein</fullName>
    </recommendedName>
</protein>
<gene>
    <name evidence="3" type="ORF">EPH_0029950</name>
</gene>
<dbReference type="VEuPathDB" id="ToxoDB:EPH_0029950"/>
<accession>U6G1D5</accession>
<feature type="region of interest" description="Disordered" evidence="1">
    <location>
        <begin position="331"/>
        <end position="364"/>
    </location>
</feature>
<feature type="compositionally biased region" description="Polar residues" evidence="1">
    <location>
        <begin position="640"/>
        <end position="670"/>
    </location>
</feature>
<dbReference type="OrthoDB" id="352458at2759"/>
<keyword evidence="2" id="KW-0472">Membrane</keyword>
<reference evidence="3" key="1">
    <citation type="submission" date="2013-10" db="EMBL/GenBank/DDBJ databases">
        <title>Genomic analysis of the causative agents of coccidiosis in chickens.</title>
        <authorList>
            <person name="Reid A.J."/>
            <person name="Blake D."/>
            <person name="Billington K."/>
            <person name="Browne H."/>
            <person name="Dunn M."/>
            <person name="Hung S."/>
            <person name="Kawahara F."/>
            <person name="Miranda-Saavedra D."/>
            <person name="Mourier T."/>
            <person name="Nagra H."/>
            <person name="Otto T.D."/>
            <person name="Rawlings N."/>
            <person name="Sanchez A."/>
            <person name="Sanders M."/>
            <person name="Subramaniam C."/>
            <person name="Tay Y."/>
            <person name="Dear P."/>
            <person name="Doerig C."/>
            <person name="Gruber A."/>
            <person name="Parkinson J."/>
            <person name="Shirley M."/>
            <person name="Wan K.L."/>
            <person name="Berriman M."/>
            <person name="Tomley F."/>
            <person name="Pain A."/>
        </authorList>
    </citation>
    <scope>NUCLEOTIDE SEQUENCE [LARGE SCALE GENOMIC DNA]</scope>
    <source>
        <strain evidence="3">Houghton</strain>
    </source>
</reference>
<proteinExistence type="predicted"/>
<evidence type="ECO:0000313" key="3">
    <source>
        <dbReference type="EMBL" id="CDI73960.1"/>
    </source>
</evidence>
<evidence type="ECO:0008006" key="5">
    <source>
        <dbReference type="Google" id="ProtNLM"/>
    </source>
</evidence>
<feature type="compositionally biased region" description="Acidic residues" evidence="1">
    <location>
        <begin position="103"/>
        <end position="113"/>
    </location>
</feature>
<feature type="region of interest" description="Disordered" evidence="1">
    <location>
        <begin position="611"/>
        <end position="730"/>
    </location>
</feature>
<dbReference type="AlphaFoldDB" id="U6G1D5"/>